<proteinExistence type="predicted"/>
<evidence type="ECO:0000313" key="1">
    <source>
        <dbReference type="EMBL" id="VEL18567.1"/>
    </source>
</evidence>
<sequence>MYNSFILSRAPRRLRRISLSRPGSLHLSSDNSLSVGQDFYDCNTLVTTLSAGESISLNPRRLNNQFDNRYAIEPFVGWPQLRFCGASTVEDEKSAQ</sequence>
<evidence type="ECO:0000313" key="2">
    <source>
        <dbReference type="Proteomes" id="UP000784294"/>
    </source>
</evidence>
<dbReference type="EMBL" id="CAAALY010037580">
    <property type="protein sequence ID" value="VEL18567.1"/>
    <property type="molecule type" value="Genomic_DNA"/>
</dbReference>
<organism evidence="1 2">
    <name type="scientific">Protopolystoma xenopodis</name>
    <dbReference type="NCBI Taxonomy" id="117903"/>
    <lineage>
        <taxon>Eukaryota</taxon>
        <taxon>Metazoa</taxon>
        <taxon>Spiralia</taxon>
        <taxon>Lophotrochozoa</taxon>
        <taxon>Platyhelminthes</taxon>
        <taxon>Monogenea</taxon>
        <taxon>Polyopisthocotylea</taxon>
        <taxon>Polystomatidea</taxon>
        <taxon>Polystomatidae</taxon>
        <taxon>Protopolystoma</taxon>
    </lineage>
</organism>
<protein>
    <submittedName>
        <fullName evidence="1">Uncharacterized protein</fullName>
    </submittedName>
</protein>
<reference evidence="1" key="1">
    <citation type="submission" date="2018-11" db="EMBL/GenBank/DDBJ databases">
        <authorList>
            <consortium name="Pathogen Informatics"/>
        </authorList>
    </citation>
    <scope>NUCLEOTIDE SEQUENCE</scope>
</reference>
<dbReference type="Proteomes" id="UP000784294">
    <property type="component" value="Unassembled WGS sequence"/>
</dbReference>
<name>A0A3S5CLL9_9PLAT</name>
<gene>
    <name evidence="1" type="ORF">PXEA_LOCUS12007</name>
</gene>
<keyword evidence="2" id="KW-1185">Reference proteome</keyword>
<dbReference type="AlphaFoldDB" id="A0A3S5CLL9"/>
<comment type="caution">
    <text evidence="1">The sequence shown here is derived from an EMBL/GenBank/DDBJ whole genome shotgun (WGS) entry which is preliminary data.</text>
</comment>
<accession>A0A3S5CLL9</accession>